<reference evidence="10 11" key="1">
    <citation type="submission" date="2019-07" db="EMBL/GenBank/DDBJ databases">
        <title>Whole genome shotgun sequence of Cellulomonas persica NBRC 101101.</title>
        <authorList>
            <person name="Hosoyama A."/>
            <person name="Uohara A."/>
            <person name="Ohji S."/>
            <person name="Ichikawa N."/>
        </authorList>
    </citation>
    <scope>NUCLEOTIDE SEQUENCE [LARGE SCALE GENOMIC DNA]</scope>
    <source>
        <strain evidence="10 11">NBRC 101101</strain>
    </source>
</reference>
<dbReference type="AlphaFoldDB" id="A0A510V225"/>
<dbReference type="InterPro" id="IPR000838">
    <property type="entry name" value="RNA_pol_sigma70_ECF_CS"/>
</dbReference>
<protein>
    <recommendedName>
        <fullName evidence="6">RNA polymerase sigma factor</fullName>
    </recommendedName>
</protein>
<dbReference type="Gene3D" id="1.10.1740.10">
    <property type="match status" value="1"/>
</dbReference>
<dbReference type="InterPro" id="IPR036388">
    <property type="entry name" value="WH-like_DNA-bd_sf"/>
</dbReference>
<dbReference type="CDD" id="cd06171">
    <property type="entry name" value="Sigma70_r4"/>
    <property type="match status" value="1"/>
</dbReference>
<evidence type="ECO:0000256" key="7">
    <source>
        <dbReference type="SAM" id="MobiDB-lite"/>
    </source>
</evidence>
<evidence type="ECO:0000313" key="11">
    <source>
        <dbReference type="Proteomes" id="UP000321386"/>
    </source>
</evidence>
<dbReference type="GO" id="GO:0003677">
    <property type="term" value="F:DNA binding"/>
    <property type="evidence" value="ECO:0007669"/>
    <property type="project" value="UniProtKB-KW"/>
</dbReference>
<dbReference type="Pfam" id="PF04545">
    <property type="entry name" value="Sigma70_r4"/>
    <property type="match status" value="1"/>
</dbReference>
<evidence type="ECO:0000259" key="8">
    <source>
        <dbReference type="Pfam" id="PF04542"/>
    </source>
</evidence>
<dbReference type="SUPFAM" id="SSF88946">
    <property type="entry name" value="Sigma2 domain of RNA polymerase sigma factors"/>
    <property type="match status" value="1"/>
</dbReference>
<dbReference type="InterPro" id="IPR007627">
    <property type="entry name" value="RNA_pol_sigma70_r2"/>
</dbReference>
<feature type="domain" description="RNA polymerase sigma-70 region 4" evidence="9">
    <location>
        <begin position="162"/>
        <end position="210"/>
    </location>
</feature>
<dbReference type="RefSeq" id="WP_371862017.1">
    <property type="nucleotide sequence ID" value="NZ_BJUA01000026.1"/>
</dbReference>
<dbReference type="PROSITE" id="PS01063">
    <property type="entry name" value="SIGMA70_ECF"/>
    <property type="match status" value="1"/>
</dbReference>
<evidence type="ECO:0000256" key="2">
    <source>
        <dbReference type="ARBA" id="ARBA00023015"/>
    </source>
</evidence>
<dbReference type="InterPro" id="IPR039425">
    <property type="entry name" value="RNA_pol_sigma-70-like"/>
</dbReference>
<evidence type="ECO:0000256" key="3">
    <source>
        <dbReference type="ARBA" id="ARBA00023082"/>
    </source>
</evidence>
<evidence type="ECO:0000256" key="4">
    <source>
        <dbReference type="ARBA" id="ARBA00023125"/>
    </source>
</evidence>
<dbReference type="SUPFAM" id="SSF88659">
    <property type="entry name" value="Sigma3 and sigma4 domains of RNA polymerase sigma factors"/>
    <property type="match status" value="1"/>
</dbReference>
<sequence length="219" mass="24241">MTGSSPERSDAPLRAVPPLPPAATSPDDLPDEPQPRPDPDGEGVDELGLAFAGGDEDAVREAYRRWSTLVHTVALRSLGSIADAEEVTQQVFVDAWRGRHRFDPTRARLPAWLIGITRHAIADAHERRSRDRRLVAGAEPRAEHEGAADDRVVARVVVADELDRLGDPQRTILRLAFYEDLTHDQIATRLDLPLGTVKSHVRRSLARLRNRWEVDGAVG</sequence>
<proteinExistence type="inferred from homology"/>
<evidence type="ECO:0000256" key="1">
    <source>
        <dbReference type="ARBA" id="ARBA00010641"/>
    </source>
</evidence>
<dbReference type="GO" id="GO:0006352">
    <property type="term" value="P:DNA-templated transcription initiation"/>
    <property type="evidence" value="ECO:0007669"/>
    <property type="project" value="InterPro"/>
</dbReference>
<comment type="similarity">
    <text evidence="1 6">Belongs to the sigma-70 factor family. ECF subfamily.</text>
</comment>
<organism evidence="10 11">
    <name type="scientific">Cellulomonas persica</name>
    <dbReference type="NCBI Taxonomy" id="76861"/>
    <lineage>
        <taxon>Bacteria</taxon>
        <taxon>Bacillati</taxon>
        <taxon>Actinomycetota</taxon>
        <taxon>Actinomycetes</taxon>
        <taxon>Micrococcales</taxon>
        <taxon>Cellulomonadaceae</taxon>
        <taxon>Cellulomonas</taxon>
    </lineage>
</organism>
<comment type="caution">
    <text evidence="10">The sequence shown here is derived from an EMBL/GenBank/DDBJ whole genome shotgun (WGS) entry which is preliminary data.</text>
</comment>
<feature type="domain" description="RNA polymerase sigma-70 region 2" evidence="8">
    <location>
        <begin position="63"/>
        <end position="130"/>
    </location>
</feature>
<accession>A0A510V225</accession>
<evidence type="ECO:0000256" key="6">
    <source>
        <dbReference type="RuleBase" id="RU000716"/>
    </source>
</evidence>
<keyword evidence="4 6" id="KW-0238">DNA-binding</keyword>
<dbReference type="InterPro" id="IPR007630">
    <property type="entry name" value="RNA_pol_sigma70_r4"/>
</dbReference>
<evidence type="ECO:0000313" key="10">
    <source>
        <dbReference type="EMBL" id="GEK19390.1"/>
    </source>
</evidence>
<dbReference type="PANTHER" id="PTHR43133:SF62">
    <property type="entry name" value="RNA POLYMERASE SIGMA FACTOR SIGZ"/>
    <property type="match status" value="1"/>
</dbReference>
<dbReference type="NCBIfam" id="TIGR02937">
    <property type="entry name" value="sigma70-ECF"/>
    <property type="match status" value="1"/>
</dbReference>
<dbReference type="GO" id="GO:0016987">
    <property type="term" value="F:sigma factor activity"/>
    <property type="evidence" value="ECO:0007669"/>
    <property type="project" value="UniProtKB-KW"/>
</dbReference>
<keyword evidence="11" id="KW-1185">Reference proteome</keyword>
<dbReference type="PANTHER" id="PTHR43133">
    <property type="entry name" value="RNA POLYMERASE ECF-TYPE SIGMA FACTO"/>
    <property type="match status" value="1"/>
</dbReference>
<dbReference type="InterPro" id="IPR014284">
    <property type="entry name" value="RNA_pol_sigma-70_dom"/>
</dbReference>
<keyword evidence="2 6" id="KW-0805">Transcription regulation</keyword>
<dbReference type="Proteomes" id="UP000321386">
    <property type="component" value="Unassembled WGS sequence"/>
</dbReference>
<name>A0A510V225_9CELL</name>
<gene>
    <name evidence="10" type="ORF">CPE01_31230</name>
</gene>
<dbReference type="Gene3D" id="1.10.10.10">
    <property type="entry name" value="Winged helix-like DNA-binding domain superfamily/Winged helix DNA-binding domain"/>
    <property type="match status" value="1"/>
</dbReference>
<dbReference type="Pfam" id="PF04542">
    <property type="entry name" value="Sigma70_r2"/>
    <property type="match status" value="1"/>
</dbReference>
<dbReference type="InterPro" id="IPR013325">
    <property type="entry name" value="RNA_pol_sigma_r2"/>
</dbReference>
<dbReference type="EMBL" id="BJUA01000026">
    <property type="protein sequence ID" value="GEK19390.1"/>
    <property type="molecule type" value="Genomic_DNA"/>
</dbReference>
<feature type="region of interest" description="Disordered" evidence="7">
    <location>
        <begin position="1"/>
        <end position="47"/>
    </location>
</feature>
<dbReference type="InterPro" id="IPR013324">
    <property type="entry name" value="RNA_pol_sigma_r3/r4-like"/>
</dbReference>
<evidence type="ECO:0000256" key="5">
    <source>
        <dbReference type="ARBA" id="ARBA00023163"/>
    </source>
</evidence>
<evidence type="ECO:0000259" key="9">
    <source>
        <dbReference type="Pfam" id="PF04545"/>
    </source>
</evidence>
<keyword evidence="3 6" id="KW-0731">Sigma factor</keyword>
<keyword evidence="5 6" id="KW-0804">Transcription</keyword>